<feature type="compositionally biased region" description="Low complexity" evidence="1">
    <location>
        <begin position="141"/>
        <end position="184"/>
    </location>
</feature>
<feature type="region of interest" description="Disordered" evidence="1">
    <location>
        <begin position="244"/>
        <end position="286"/>
    </location>
</feature>
<reference evidence="4 5" key="1">
    <citation type="submission" date="2024-06" db="EMBL/GenBank/DDBJ databases">
        <title>Complete genome of Phlyctema vagabunda strain 19-DSS-EL-015.</title>
        <authorList>
            <person name="Fiorenzani C."/>
        </authorList>
    </citation>
    <scope>NUCLEOTIDE SEQUENCE [LARGE SCALE GENOMIC DNA]</scope>
    <source>
        <strain evidence="4 5">19-DSS-EL-015</strain>
    </source>
</reference>
<accession>A0ABR4P3Z0</accession>
<feature type="chain" id="PRO_5045124387" evidence="3">
    <location>
        <begin position="24"/>
        <end position="406"/>
    </location>
</feature>
<evidence type="ECO:0000256" key="1">
    <source>
        <dbReference type="SAM" id="MobiDB-lite"/>
    </source>
</evidence>
<organism evidence="4 5">
    <name type="scientific">Phlyctema vagabunda</name>
    <dbReference type="NCBI Taxonomy" id="108571"/>
    <lineage>
        <taxon>Eukaryota</taxon>
        <taxon>Fungi</taxon>
        <taxon>Dikarya</taxon>
        <taxon>Ascomycota</taxon>
        <taxon>Pezizomycotina</taxon>
        <taxon>Leotiomycetes</taxon>
        <taxon>Helotiales</taxon>
        <taxon>Dermateaceae</taxon>
        <taxon>Phlyctema</taxon>
    </lineage>
</organism>
<evidence type="ECO:0000256" key="2">
    <source>
        <dbReference type="SAM" id="Phobius"/>
    </source>
</evidence>
<evidence type="ECO:0000313" key="5">
    <source>
        <dbReference type="Proteomes" id="UP001629113"/>
    </source>
</evidence>
<keyword evidence="2" id="KW-1133">Transmembrane helix</keyword>
<dbReference type="EMBL" id="JBFCZG010000010">
    <property type="protein sequence ID" value="KAL3417801.1"/>
    <property type="molecule type" value="Genomic_DNA"/>
</dbReference>
<proteinExistence type="predicted"/>
<feature type="transmembrane region" description="Helical" evidence="2">
    <location>
        <begin position="208"/>
        <end position="233"/>
    </location>
</feature>
<keyword evidence="3" id="KW-0732">Signal</keyword>
<feature type="region of interest" description="Disordered" evidence="1">
    <location>
        <begin position="141"/>
        <end position="193"/>
    </location>
</feature>
<feature type="compositionally biased region" description="Polar residues" evidence="1">
    <location>
        <begin position="271"/>
        <end position="286"/>
    </location>
</feature>
<keyword evidence="2" id="KW-0472">Membrane</keyword>
<protein>
    <submittedName>
        <fullName evidence="4">Uncharacterized protein</fullName>
    </submittedName>
</protein>
<evidence type="ECO:0000256" key="3">
    <source>
        <dbReference type="SAM" id="SignalP"/>
    </source>
</evidence>
<feature type="compositionally biased region" description="Basic and acidic residues" evidence="1">
    <location>
        <begin position="254"/>
        <end position="265"/>
    </location>
</feature>
<sequence>MKHIAILERLFLTAACFATATTARSSHENIFQRQSTCPESSFKRCPQAGLPANFCCDPDTTCIALAGNTTVLCCPAGQTCATIAPIPCDITAQNATLHPNNALKTTALSGVLAECGNNNLCCPFGYSCGDGACKLNPDQKASPLSSSTSKASSSPTSTRRSTTTSPSSSTTSSRTSLLTTATPSNSPQTNDTCSLPLEKECDKFPAGAVLAGFFPGIAVGILLSVAGICLLGAQRRRAARKSIQSFGNNISEPRPNHDMRSDFLRKPPQTPSTTAAGSTPGRHQSLNRVRSMFRRSGNGAGGLSPVMPPIPLQIHKVQNGSGGGGGAGYMQWPPVTPPLQREPSFENIDIFADGQTASALREREREHSARDGHQTTFGGMMESGGFAGLKKGQRGYSQLLPDPPRR</sequence>
<comment type="caution">
    <text evidence="4">The sequence shown here is derived from an EMBL/GenBank/DDBJ whole genome shotgun (WGS) entry which is preliminary data.</text>
</comment>
<keyword evidence="5" id="KW-1185">Reference proteome</keyword>
<name>A0ABR4P3Z0_9HELO</name>
<dbReference type="Proteomes" id="UP001629113">
    <property type="component" value="Unassembled WGS sequence"/>
</dbReference>
<keyword evidence="2" id="KW-0812">Transmembrane</keyword>
<feature type="region of interest" description="Disordered" evidence="1">
    <location>
        <begin position="366"/>
        <end position="406"/>
    </location>
</feature>
<feature type="signal peptide" evidence="3">
    <location>
        <begin position="1"/>
        <end position="23"/>
    </location>
</feature>
<evidence type="ECO:0000313" key="4">
    <source>
        <dbReference type="EMBL" id="KAL3417801.1"/>
    </source>
</evidence>
<gene>
    <name evidence="4" type="ORF">PVAG01_10812</name>
</gene>